<dbReference type="PANTHER" id="PTHR46704">
    <property type="entry name" value="CXC DOMAIN-CONTAINING PROTEIN-RELATED"/>
    <property type="match status" value="1"/>
</dbReference>
<dbReference type="EMBL" id="JACEEZ010022182">
    <property type="protein sequence ID" value="KAG0712719.1"/>
    <property type="molecule type" value="Genomic_DNA"/>
</dbReference>
<dbReference type="Proteomes" id="UP000770661">
    <property type="component" value="Unassembled WGS sequence"/>
</dbReference>
<keyword evidence="2" id="KW-1185">Reference proteome</keyword>
<organism evidence="1 2">
    <name type="scientific">Chionoecetes opilio</name>
    <name type="common">Atlantic snow crab</name>
    <name type="synonym">Cancer opilio</name>
    <dbReference type="NCBI Taxonomy" id="41210"/>
    <lineage>
        <taxon>Eukaryota</taxon>
        <taxon>Metazoa</taxon>
        <taxon>Ecdysozoa</taxon>
        <taxon>Arthropoda</taxon>
        <taxon>Crustacea</taxon>
        <taxon>Multicrustacea</taxon>
        <taxon>Malacostraca</taxon>
        <taxon>Eumalacostraca</taxon>
        <taxon>Eucarida</taxon>
        <taxon>Decapoda</taxon>
        <taxon>Pleocyemata</taxon>
        <taxon>Brachyura</taxon>
        <taxon>Eubrachyura</taxon>
        <taxon>Majoidea</taxon>
        <taxon>Majidae</taxon>
        <taxon>Chionoecetes</taxon>
    </lineage>
</organism>
<gene>
    <name evidence="1" type="ORF">GWK47_017819</name>
</gene>
<dbReference type="OrthoDB" id="8060926at2759"/>
<evidence type="ECO:0000313" key="1">
    <source>
        <dbReference type="EMBL" id="KAG0712719.1"/>
    </source>
</evidence>
<dbReference type="PANTHER" id="PTHR46704:SF9">
    <property type="entry name" value="BHLH DOMAIN-CONTAINING PROTEIN"/>
    <property type="match status" value="1"/>
</dbReference>
<evidence type="ECO:0000313" key="2">
    <source>
        <dbReference type="Proteomes" id="UP000770661"/>
    </source>
</evidence>
<name>A0A8J4XTP4_CHIOP</name>
<accession>A0A8J4XTP4</accession>
<reference evidence="1" key="1">
    <citation type="submission" date="2020-07" db="EMBL/GenBank/DDBJ databases">
        <title>The High-quality genome of the commercially important snow crab, Chionoecetes opilio.</title>
        <authorList>
            <person name="Jeong J.-H."/>
            <person name="Ryu S."/>
        </authorList>
    </citation>
    <scope>NUCLEOTIDE SEQUENCE</scope>
    <source>
        <strain evidence="1">MADBK_172401_WGS</strain>
        <tissue evidence="1">Digestive gland</tissue>
    </source>
</reference>
<comment type="caution">
    <text evidence="1">The sequence shown here is derived from an EMBL/GenBank/DDBJ whole genome shotgun (WGS) entry which is preliminary data.</text>
</comment>
<proteinExistence type="predicted"/>
<sequence length="288" mass="32566">MLCLKRMLSWKIKIYIGSSSFGRQSLQISTDHRSDFVTYPTAIKKDMIFTPWPYHPSDVATHIAIPNELQRFLVGLLTGDTTSTTNKSQRTAILVESFSQDMIYAVTRGQYKTPKHFLLPYAVKALTGNTEVIRILNKFGHGVSYDQLEENDTALCLQKLAMGFNQRAVLPLSIKPHVFPQILHGIIWDRLEETLTGKGTSHRVNGIAVQTKFYGPYPPRPELPRIDKLKQRSVNIEHEELEVYLACARVGPQPLPTNESHILEAQESAQVAGNKNLVWVLARQTKSE</sequence>
<dbReference type="AlphaFoldDB" id="A0A8J4XTP4"/>
<protein>
    <submittedName>
        <fullName evidence="1">Uncharacterized protein</fullName>
    </submittedName>
</protein>